<dbReference type="AlphaFoldDB" id="A0ABD1GNJ5"/>
<feature type="transmembrane region" description="Helical" evidence="1">
    <location>
        <begin position="12"/>
        <end position="31"/>
    </location>
</feature>
<reference evidence="2 3" key="1">
    <citation type="submission" date="2024-06" db="EMBL/GenBank/DDBJ databases">
        <title>A chromosome level genome sequence of Diviner's sage (Salvia divinorum).</title>
        <authorList>
            <person name="Ford S.A."/>
            <person name="Ro D.-K."/>
            <person name="Ness R.W."/>
            <person name="Phillips M.A."/>
        </authorList>
    </citation>
    <scope>NUCLEOTIDE SEQUENCE [LARGE SCALE GENOMIC DNA]</scope>
    <source>
        <strain evidence="2">SAF-2024a</strain>
        <tissue evidence="2">Leaf</tissue>
    </source>
</reference>
<keyword evidence="1" id="KW-1133">Transmembrane helix</keyword>
<keyword evidence="3" id="KW-1185">Reference proteome</keyword>
<evidence type="ECO:0000256" key="1">
    <source>
        <dbReference type="SAM" id="Phobius"/>
    </source>
</evidence>
<comment type="caution">
    <text evidence="2">The sequence shown here is derived from an EMBL/GenBank/DDBJ whole genome shotgun (WGS) entry which is preliminary data.</text>
</comment>
<dbReference type="EMBL" id="JBEAFC010000008">
    <property type="protein sequence ID" value="KAL1544496.1"/>
    <property type="molecule type" value="Genomic_DNA"/>
</dbReference>
<dbReference type="Proteomes" id="UP001567538">
    <property type="component" value="Unassembled WGS sequence"/>
</dbReference>
<evidence type="ECO:0000313" key="2">
    <source>
        <dbReference type="EMBL" id="KAL1544496.1"/>
    </source>
</evidence>
<name>A0ABD1GNJ5_SALDI</name>
<accession>A0ABD1GNJ5</accession>
<keyword evidence="1" id="KW-0472">Membrane</keyword>
<organism evidence="2 3">
    <name type="scientific">Salvia divinorum</name>
    <name type="common">Maria pastora</name>
    <name type="synonym">Diviner's sage</name>
    <dbReference type="NCBI Taxonomy" id="28513"/>
    <lineage>
        <taxon>Eukaryota</taxon>
        <taxon>Viridiplantae</taxon>
        <taxon>Streptophyta</taxon>
        <taxon>Embryophyta</taxon>
        <taxon>Tracheophyta</taxon>
        <taxon>Spermatophyta</taxon>
        <taxon>Magnoliopsida</taxon>
        <taxon>eudicotyledons</taxon>
        <taxon>Gunneridae</taxon>
        <taxon>Pentapetalae</taxon>
        <taxon>asterids</taxon>
        <taxon>lamiids</taxon>
        <taxon>Lamiales</taxon>
        <taxon>Lamiaceae</taxon>
        <taxon>Nepetoideae</taxon>
        <taxon>Mentheae</taxon>
        <taxon>Salviinae</taxon>
        <taxon>Salvia</taxon>
        <taxon>Salvia subgen. Calosphace</taxon>
    </lineage>
</organism>
<proteinExistence type="predicted"/>
<protein>
    <submittedName>
        <fullName evidence="2">Uncharacterized protein</fullName>
    </submittedName>
</protein>
<keyword evidence="1" id="KW-0812">Transmembrane</keyword>
<gene>
    <name evidence="2" type="ORF">AAHA92_21340</name>
</gene>
<feature type="transmembrane region" description="Helical" evidence="1">
    <location>
        <begin position="37"/>
        <end position="56"/>
    </location>
</feature>
<evidence type="ECO:0000313" key="3">
    <source>
        <dbReference type="Proteomes" id="UP001567538"/>
    </source>
</evidence>
<sequence>MVMCLVMVKLFGRWIIYILEFVGILARQLGVEWQGCLTLLGLGLPLMVVLGVLWAAEIERRRRSGSRFYFHFS</sequence>